<dbReference type="Proteomes" id="UP001061958">
    <property type="component" value="Unassembled WGS sequence"/>
</dbReference>
<keyword evidence="3" id="KW-1185">Reference proteome</keyword>
<sequence>MSQTSNSPTIASQLSLEERQLLCTSLLGSVLVNHGNSVSIQARHLLESLLGTDTWSFCCEQFSSVLEHWDTLGSKEREALVLIASRILLCECVTESVAEELLLKLVRGIVCFRDLAEHKDPTDESMTNVWWLFREYVARKFTKAEITNTCSQILLYTSLKAVYMASRVETLTDNWRTILSCAESVISTFLTTGTLEMGFCCYQTLEMLKDTISERFACKRYIDHFWNRVRDCLVSPSLFSVVTGSIPSNIEMELLQFMMQPSKSSTELENFYDKVTKEGVVILDLIRYIIHQTSVDKGTDQSIKVLIGLVQHSMKSLGMGPTTKAIVEPLLVVTGARIEDSSATATRAPLYKFLHILSREHDNVLYTFLVNLANICEENAAYSYRVHECFHFDIHNDIHVKKVFTSLCMDTKMSSLCKKLGIVVELQSPSIIDLTESDKEEKKQKKNAISKSPVIKNAGQSKSVKRKQSTKLNDKVIASKKMKVVENGETVRMNISSTRANMEKESPSKENRITSKSGTLHQIVESEKNENFENGSVEERKDVVEDKRNDRLESLPPAAAVQNVEPSEKNLALVAETNVERDKEKRTDAIIEGSAAVNLPLSDKLDSESTISSCSYSTAIEPGSSAAIETNGEPKTHSIVQEEIVSTSEQKADSSRDKELRDFAEDCKEFLSVSDSESIPYLQAIVKKYPRKEYVFSRIQQELAEFVLYYLDDEDKVRRIKKLYESIYVDFIRERAHRISSLLSLTAEFLYIIRQRYVDAIRDFLNVSRTSMIVNLVSQGPSGLMKLQHSYELLCLDESEIHSEGAKAFALLQFNQDIRILALSFYRDDALGFLLDIASIFPDFVRNNVEFFDLLTLVMNKDNMKAALELFQNGTIQMFSFHSGEEKYFCNMVKRSFEWQSHERQNYLWKLLLKDVSNRILEEQKILAFHLIIQIRTELSLLSLEQSRALLEVFSDWIILQTPNQRMLFSLFELGQPFSDMVSDIICAWLVKSTSREELVQLLLNSFIEVMSGNENNHVLMSRVCAVLQACCRRLPFFQFLNTERGKPLMEYCKQIFQVKEIAH</sequence>
<evidence type="ECO:0000256" key="1">
    <source>
        <dbReference type="SAM" id="MobiDB-lite"/>
    </source>
</evidence>
<name>A0A9C7US33_9RHOD</name>
<protein>
    <submittedName>
        <fullName evidence="2">Uncharacterized protein</fullName>
    </submittedName>
</protein>
<dbReference type="OrthoDB" id="10351303at2759"/>
<dbReference type="EMBL" id="BQMJ01000045">
    <property type="protein sequence ID" value="GJQ13601.1"/>
    <property type="molecule type" value="Genomic_DNA"/>
</dbReference>
<proteinExistence type="predicted"/>
<feature type="region of interest" description="Disordered" evidence="1">
    <location>
        <begin position="437"/>
        <end position="475"/>
    </location>
</feature>
<comment type="caution">
    <text evidence="2">The sequence shown here is derived from an EMBL/GenBank/DDBJ whole genome shotgun (WGS) entry which is preliminary data.</text>
</comment>
<dbReference type="AlphaFoldDB" id="A0A9C7US33"/>
<accession>A0A9C7US33</accession>
<reference evidence="2" key="2">
    <citation type="submission" date="2022-01" db="EMBL/GenBank/DDBJ databases">
        <authorList>
            <person name="Hirooka S."/>
            <person name="Miyagishima S.Y."/>
        </authorList>
    </citation>
    <scope>NUCLEOTIDE SEQUENCE</scope>
    <source>
        <strain evidence="2">NBRC 102759</strain>
    </source>
</reference>
<evidence type="ECO:0000313" key="2">
    <source>
        <dbReference type="EMBL" id="GJQ13601.1"/>
    </source>
</evidence>
<gene>
    <name evidence="2" type="ORF">GpartN1_g5392.t1</name>
</gene>
<reference evidence="2" key="1">
    <citation type="journal article" date="2022" name="Proc. Natl. Acad. Sci. U.S.A.">
        <title>Life cycle and functional genomics of the unicellular red alga Galdieria for elucidating algal and plant evolution and industrial use.</title>
        <authorList>
            <person name="Hirooka S."/>
            <person name="Itabashi T."/>
            <person name="Ichinose T.M."/>
            <person name="Onuma R."/>
            <person name="Fujiwara T."/>
            <person name="Yamashita S."/>
            <person name="Jong L.W."/>
            <person name="Tomita R."/>
            <person name="Iwane A.H."/>
            <person name="Miyagishima S.Y."/>
        </authorList>
    </citation>
    <scope>NUCLEOTIDE SEQUENCE</scope>
    <source>
        <strain evidence="2">NBRC 102759</strain>
    </source>
</reference>
<organism evidence="2 3">
    <name type="scientific">Galdieria partita</name>
    <dbReference type="NCBI Taxonomy" id="83374"/>
    <lineage>
        <taxon>Eukaryota</taxon>
        <taxon>Rhodophyta</taxon>
        <taxon>Bangiophyceae</taxon>
        <taxon>Galdieriales</taxon>
        <taxon>Galdieriaceae</taxon>
        <taxon>Galdieria</taxon>
    </lineage>
</organism>
<evidence type="ECO:0000313" key="3">
    <source>
        <dbReference type="Proteomes" id="UP001061958"/>
    </source>
</evidence>